<dbReference type="InterPro" id="IPR036390">
    <property type="entry name" value="WH_DNA-bd_sf"/>
</dbReference>
<keyword evidence="2" id="KW-0808">Transferase</keyword>
<dbReference type="InterPro" id="IPR012967">
    <property type="entry name" value="COMT_dimerisation"/>
</dbReference>
<dbReference type="GO" id="GO:0008168">
    <property type="term" value="F:methyltransferase activity"/>
    <property type="evidence" value="ECO:0007669"/>
    <property type="project" value="UniProtKB-KW"/>
</dbReference>
<evidence type="ECO:0000313" key="6">
    <source>
        <dbReference type="EMBL" id="GAA1524994.1"/>
    </source>
</evidence>
<keyword evidence="3" id="KW-0949">S-adenosyl-L-methionine</keyword>
<dbReference type="InterPro" id="IPR001077">
    <property type="entry name" value="COMT_C"/>
</dbReference>
<dbReference type="Pfam" id="PF08100">
    <property type="entry name" value="Dimerisation"/>
    <property type="match status" value="1"/>
</dbReference>
<dbReference type="InterPro" id="IPR036388">
    <property type="entry name" value="WH-like_DNA-bd_sf"/>
</dbReference>
<evidence type="ECO:0000259" key="5">
    <source>
        <dbReference type="Pfam" id="PF08100"/>
    </source>
</evidence>
<organism evidence="6 7">
    <name type="scientific">Kribbella lupini</name>
    <dbReference type="NCBI Taxonomy" id="291602"/>
    <lineage>
        <taxon>Bacteria</taxon>
        <taxon>Bacillati</taxon>
        <taxon>Actinomycetota</taxon>
        <taxon>Actinomycetes</taxon>
        <taxon>Propionibacteriales</taxon>
        <taxon>Kribbellaceae</taxon>
        <taxon>Kribbella</taxon>
    </lineage>
</organism>
<dbReference type="Gene3D" id="3.40.50.150">
    <property type="entry name" value="Vaccinia Virus protein VP39"/>
    <property type="match status" value="1"/>
</dbReference>
<dbReference type="GO" id="GO:0032259">
    <property type="term" value="P:methylation"/>
    <property type="evidence" value="ECO:0007669"/>
    <property type="project" value="UniProtKB-KW"/>
</dbReference>
<dbReference type="InterPro" id="IPR016461">
    <property type="entry name" value="COMT-like"/>
</dbReference>
<dbReference type="Pfam" id="PF00891">
    <property type="entry name" value="Methyltransf_2"/>
    <property type="match status" value="1"/>
</dbReference>
<protein>
    <submittedName>
        <fullName evidence="6">Methyltransferase</fullName>
    </submittedName>
</protein>
<evidence type="ECO:0000256" key="2">
    <source>
        <dbReference type="ARBA" id="ARBA00022679"/>
    </source>
</evidence>
<evidence type="ECO:0000259" key="4">
    <source>
        <dbReference type="Pfam" id="PF00891"/>
    </source>
</evidence>
<name>A0ABN2ASM2_9ACTN</name>
<sequence length="327" mass="34901">MTARQQLTTYLNGKRIPPVLAVLAELGIADALVGKPLTAAELAEQVGADPRALYRVLRAAASIGVFAEDSDGRFTLTETAELLRSDVPGSLRAAAQMFALEPFWSPYANIAESVRTGKPAFESTFGTSIYDYLQTHPDDAAVFGATVASFHDQAMAPIVAAHDFSPYGTVVDLGGGSGNLLIELLTAYPDLRGVLLELDAVLPAADQALEAAGLRDRVDLVAGDFFTAVPPGDVYVIKSCLHNFTDDQAIQILRATRTASAPVLVAETMIPPGNTAHYSKFDDIEMLVIAGGVDRTEQEWSDLVTAAGFTPREIVQCDERFSLLVAD</sequence>
<feature type="domain" description="O-methyltransferase dimerisation" evidence="5">
    <location>
        <begin position="10"/>
        <end position="83"/>
    </location>
</feature>
<comment type="caution">
    <text evidence="6">The sequence shown here is derived from an EMBL/GenBank/DDBJ whole genome shotgun (WGS) entry which is preliminary data.</text>
</comment>
<dbReference type="Proteomes" id="UP001500363">
    <property type="component" value="Unassembled WGS sequence"/>
</dbReference>
<dbReference type="PANTHER" id="PTHR43712:SF2">
    <property type="entry name" value="O-METHYLTRANSFERASE CICE"/>
    <property type="match status" value="1"/>
</dbReference>
<reference evidence="6 7" key="1">
    <citation type="journal article" date="2019" name="Int. J. Syst. Evol. Microbiol.">
        <title>The Global Catalogue of Microorganisms (GCM) 10K type strain sequencing project: providing services to taxonomists for standard genome sequencing and annotation.</title>
        <authorList>
            <consortium name="The Broad Institute Genomics Platform"/>
            <consortium name="The Broad Institute Genome Sequencing Center for Infectious Disease"/>
            <person name="Wu L."/>
            <person name="Ma J."/>
        </authorList>
    </citation>
    <scope>NUCLEOTIDE SEQUENCE [LARGE SCALE GENOMIC DNA]</scope>
    <source>
        <strain evidence="6 7">JCM 14303</strain>
    </source>
</reference>
<dbReference type="CDD" id="cd02440">
    <property type="entry name" value="AdoMet_MTases"/>
    <property type="match status" value="1"/>
</dbReference>
<feature type="domain" description="O-methyltransferase C-terminal" evidence="4">
    <location>
        <begin position="107"/>
        <end position="309"/>
    </location>
</feature>
<evidence type="ECO:0000256" key="3">
    <source>
        <dbReference type="ARBA" id="ARBA00022691"/>
    </source>
</evidence>
<dbReference type="Gene3D" id="1.10.287.1350">
    <property type="match status" value="1"/>
</dbReference>
<keyword evidence="1 6" id="KW-0489">Methyltransferase</keyword>
<dbReference type="EMBL" id="BAAANC010000002">
    <property type="protein sequence ID" value="GAA1524994.1"/>
    <property type="molecule type" value="Genomic_DNA"/>
</dbReference>
<dbReference type="RefSeq" id="WP_344174072.1">
    <property type="nucleotide sequence ID" value="NZ_BAAANC010000002.1"/>
</dbReference>
<dbReference type="SUPFAM" id="SSF53335">
    <property type="entry name" value="S-adenosyl-L-methionine-dependent methyltransferases"/>
    <property type="match status" value="1"/>
</dbReference>
<accession>A0ABN2ASM2</accession>
<dbReference type="Gene3D" id="1.10.10.10">
    <property type="entry name" value="Winged helix-like DNA-binding domain superfamily/Winged helix DNA-binding domain"/>
    <property type="match status" value="1"/>
</dbReference>
<dbReference type="InterPro" id="IPR029063">
    <property type="entry name" value="SAM-dependent_MTases_sf"/>
</dbReference>
<evidence type="ECO:0000313" key="7">
    <source>
        <dbReference type="Proteomes" id="UP001500363"/>
    </source>
</evidence>
<gene>
    <name evidence="6" type="ORF">GCM10009741_28120</name>
</gene>
<dbReference type="PIRSF" id="PIRSF005739">
    <property type="entry name" value="O-mtase"/>
    <property type="match status" value="1"/>
</dbReference>
<evidence type="ECO:0000256" key="1">
    <source>
        <dbReference type="ARBA" id="ARBA00022603"/>
    </source>
</evidence>
<dbReference type="PROSITE" id="PS51683">
    <property type="entry name" value="SAM_OMT_II"/>
    <property type="match status" value="1"/>
</dbReference>
<keyword evidence="7" id="KW-1185">Reference proteome</keyword>
<dbReference type="PANTHER" id="PTHR43712">
    <property type="entry name" value="PUTATIVE (AFU_ORTHOLOGUE AFUA_4G14580)-RELATED"/>
    <property type="match status" value="1"/>
</dbReference>
<dbReference type="SUPFAM" id="SSF46785">
    <property type="entry name" value="Winged helix' DNA-binding domain"/>
    <property type="match status" value="1"/>
</dbReference>
<proteinExistence type="predicted"/>